<feature type="domain" description="FecR N-terminal" evidence="3">
    <location>
        <begin position="11"/>
        <end position="47"/>
    </location>
</feature>
<keyword evidence="1" id="KW-0812">Transmembrane</keyword>
<accession>A0A9X1QQ31</accession>
<reference evidence="4" key="1">
    <citation type="submission" date="2022-01" db="EMBL/GenBank/DDBJ databases">
        <authorList>
            <person name="Jo J.-H."/>
            <person name="Im W.-T."/>
        </authorList>
    </citation>
    <scope>NUCLEOTIDE SEQUENCE</scope>
    <source>
        <strain evidence="4">G124</strain>
    </source>
</reference>
<evidence type="ECO:0000313" key="4">
    <source>
        <dbReference type="EMBL" id="MCF2515928.1"/>
    </source>
</evidence>
<dbReference type="AlphaFoldDB" id="A0A9X1QQ31"/>
<evidence type="ECO:0000313" key="5">
    <source>
        <dbReference type="Proteomes" id="UP001139410"/>
    </source>
</evidence>
<dbReference type="InterPro" id="IPR012373">
    <property type="entry name" value="Ferrdict_sens_TM"/>
</dbReference>
<dbReference type="EMBL" id="JAKFGM010000003">
    <property type="protein sequence ID" value="MCF2515928.1"/>
    <property type="molecule type" value="Genomic_DNA"/>
</dbReference>
<feature type="domain" description="FecR protein" evidence="2">
    <location>
        <begin position="105"/>
        <end position="195"/>
    </location>
</feature>
<keyword evidence="5" id="KW-1185">Reference proteome</keyword>
<dbReference type="GO" id="GO:0016989">
    <property type="term" value="F:sigma factor antagonist activity"/>
    <property type="evidence" value="ECO:0007669"/>
    <property type="project" value="TreeGrafter"/>
</dbReference>
<organism evidence="4 5">
    <name type="scientific">Sphingomonas cremea</name>
    <dbReference type="NCBI Taxonomy" id="2904799"/>
    <lineage>
        <taxon>Bacteria</taxon>
        <taxon>Pseudomonadati</taxon>
        <taxon>Pseudomonadota</taxon>
        <taxon>Alphaproteobacteria</taxon>
        <taxon>Sphingomonadales</taxon>
        <taxon>Sphingomonadaceae</taxon>
        <taxon>Sphingomonas</taxon>
    </lineage>
</organism>
<dbReference type="PIRSF" id="PIRSF018266">
    <property type="entry name" value="FecR"/>
    <property type="match status" value="1"/>
</dbReference>
<dbReference type="Pfam" id="PF04773">
    <property type="entry name" value="FecR"/>
    <property type="match status" value="1"/>
</dbReference>
<dbReference type="RefSeq" id="WP_235068634.1">
    <property type="nucleotide sequence ID" value="NZ_JAKFGM010000003.1"/>
</dbReference>
<dbReference type="InterPro" id="IPR032623">
    <property type="entry name" value="FecR_N"/>
</dbReference>
<dbReference type="Gene3D" id="2.60.120.1440">
    <property type="match status" value="1"/>
</dbReference>
<comment type="caution">
    <text evidence="4">The sequence shown here is derived from an EMBL/GenBank/DDBJ whole genome shotgun (WGS) entry which is preliminary data.</text>
</comment>
<proteinExistence type="predicted"/>
<dbReference type="PANTHER" id="PTHR30273:SF2">
    <property type="entry name" value="PROTEIN FECR"/>
    <property type="match status" value="1"/>
</dbReference>
<dbReference type="Proteomes" id="UP001139410">
    <property type="component" value="Unassembled WGS sequence"/>
</dbReference>
<feature type="transmembrane region" description="Helical" evidence="1">
    <location>
        <begin position="80"/>
        <end position="98"/>
    </location>
</feature>
<dbReference type="InterPro" id="IPR006860">
    <property type="entry name" value="FecR"/>
</dbReference>
<evidence type="ECO:0000259" key="3">
    <source>
        <dbReference type="Pfam" id="PF16220"/>
    </source>
</evidence>
<protein>
    <submittedName>
        <fullName evidence="4">FecR domain-containing protein</fullName>
    </submittedName>
</protein>
<sequence length="309" mass="32613">MTRDADDARESALHWIVRTNDPAFEAWEEFTDWLEKSPANAEAYHRLAGSEADLCPIVAAITMPNGAGEAHAERGGRRGLAVAAGIAALAGVMTAIVAPRLMPLDYSTAPGETRTIALGDEDQLIMNGDTRLSLSGFGRRTVKLEQGQLLLHLRESGKGPVEVRAGDLTVVDVGTVFEVVRNGKSTSVAVSEGAVLADPNGAQLKLSPGERLDTVDGADVLQAAPVDPAAVGAFARGQLIYADQPIEQVAADLRRSTGIDFSTTPAIRARRFNGTLSVAEVKRDPKSLEPLLGVSLKRSGRGWVMGGKG</sequence>
<gene>
    <name evidence="4" type="ORF">LVY65_12765</name>
</gene>
<evidence type="ECO:0000256" key="1">
    <source>
        <dbReference type="SAM" id="Phobius"/>
    </source>
</evidence>
<keyword evidence="1" id="KW-0472">Membrane</keyword>
<dbReference type="Pfam" id="PF16220">
    <property type="entry name" value="DUF4880"/>
    <property type="match status" value="1"/>
</dbReference>
<evidence type="ECO:0000259" key="2">
    <source>
        <dbReference type="Pfam" id="PF04773"/>
    </source>
</evidence>
<dbReference type="PANTHER" id="PTHR30273">
    <property type="entry name" value="PERIPLASMIC SIGNAL SENSOR AND SIGMA FACTOR ACTIVATOR FECR-RELATED"/>
    <property type="match status" value="1"/>
</dbReference>
<keyword evidence="1" id="KW-1133">Transmembrane helix</keyword>
<name>A0A9X1QQ31_9SPHN</name>